<proteinExistence type="predicted"/>
<name>A0A8K0DRL3_9ROSA</name>
<comment type="caution">
    <text evidence="1">The sequence shown here is derived from an EMBL/GenBank/DDBJ whole genome shotgun (WGS) entry which is preliminary data.</text>
</comment>
<evidence type="ECO:0000313" key="2">
    <source>
        <dbReference type="Proteomes" id="UP000796880"/>
    </source>
</evidence>
<keyword evidence="2" id="KW-1185">Reference proteome</keyword>
<protein>
    <submittedName>
        <fullName evidence="1">Uncharacterized protein</fullName>
    </submittedName>
</protein>
<sequence>MASHWGRRTAYPHFGSRIGAYLRLGNEEQGTSGRSYHNVVRKKGLARTSEPGNDLLEMAGAVSLGSNVQLMEKYKKWSCRFVLRLDDESNKYRRLA</sequence>
<dbReference type="EMBL" id="VOIH02000011">
    <property type="protein sequence ID" value="KAF3432903.1"/>
    <property type="molecule type" value="Genomic_DNA"/>
</dbReference>
<reference evidence="1" key="1">
    <citation type="submission" date="2020-03" db="EMBL/GenBank/DDBJ databases">
        <title>A high-quality chromosome-level genome assembly of a woody plant with both climbing and erect habits, Rhamnella rubrinervis.</title>
        <authorList>
            <person name="Lu Z."/>
            <person name="Yang Y."/>
            <person name="Zhu X."/>
            <person name="Sun Y."/>
        </authorList>
    </citation>
    <scope>NUCLEOTIDE SEQUENCE</scope>
    <source>
        <strain evidence="1">BYM</strain>
        <tissue evidence="1">Leaf</tissue>
    </source>
</reference>
<organism evidence="1 2">
    <name type="scientific">Rhamnella rubrinervis</name>
    <dbReference type="NCBI Taxonomy" id="2594499"/>
    <lineage>
        <taxon>Eukaryota</taxon>
        <taxon>Viridiplantae</taxon>
        <taxon>Streptophyta</taxon>
        <taxon>Embryophyta</taxon>
        <taxon>Tracheophyta</taxon>
        <taxon>Spermatophyta</taxon>
        <taxon>Magnoliopsida</taxon>
        <taxon>eudicotyledons</taxon>
        <taxon>Gunneridae</taxon>
        <taxon>Pentapetalae</taxon>
        <taxon>rosids</taxon>
        <taxon>fabids</taxon>
        <taxon>Rosales</taxon>
        <taxon>Rhamnaceae</taxon>
        <taxon>rhamnoid group</taxon>
        <taxon>Rhamneae</taxon>
        <taxon>Rhamnella</taxon>
    </lineage>
</organism>
<dbReference type="AlphaFoldDB" id="A0A8K0DRL3"/>
<dbReference type="Proteomes" id="UP000796880">
    <property type="component" value="Unassembled WGS sequence"/>
</dbReference>
<gene>
    <name evidence="1" type="ORF">FNV43_RR24005</name>
</gene>
<accession>A0A8K0DRL3</accession>
<evidence type="ECO:0000313" key="1">
    <source>
        <dbReference type="EMBL" id="KAF3432903.1"/>
    </source>
</evidence>